<dbReference type="RefSeq" id="WP_008859589.1">
    <property type="nucleotide sequence ID" value="NZ_JH591188.1"/>
</dbReference>
<organism evidence="9 10">
    <name type="scientific">Dialister succinatiphilus YIT 11850</name>
    <dbReference type="NCBI Taxonomy" id="742743"/>
    <lineage>
        <taxon>Bacteria</taxon>
        <taxon>Bacillati</taxon>
        <taxon>Bacillota</taxon>
        <taxon>Negativicutes</taxon>
        <taxon>Veillonellales</taxon>
        <taxon>Veillonellaceae</taxon>
        <taxon>Dialister</taxon>
    </lineage>
</organism>
<keyword evidence="4 7" id="KW-0812">Transmembrane</keyword>
<evidence type="ECO:0000256" key="6">
    <source>
        <dbReference type="ARBA" id="ARBA00023136"/>
    </source>
</evidence>
<proteinExistence type="predicted"/>
<keyword evidence="10" id="KW-1185">Reference proteome</keyword>
<dbReference type="eggNOG" id="COG2194">
    <property type="taxonomic scope" value="Bacteria"/>
</dbReference>
<dbReference type="Gene3D" id="3.40.720.10">
    <property type="entry name" value="Alkaline Phosphatase, subunit A"/>
    <property type="match status" value="1"/>
</dbReference>
<feature type="transmembrane region" description="Helical" evidence="7">
    <location>
        <begin position="68"/>
        <end position="84"/>
    </location>
</feature>
<evidence type="ECO:0000256" key="1">
    <source>
        <dbReference type="ARBA" id="ARBA00004651"/>
    </source>
</evidence>
<dbReference type="Proteomes" id="UP000003277">
    <property type="component" value="Unassembled WGS sequence"/>
</dbReference>
<dbReference type="InterPro" id="IPR017850">
    <property type="entry name" value="Alkaline_phosphatase_core_sf"/>
</dbReference>
<dbReference type="GO" id="GO:0016776">
    <property type="term" value="F:phosphotransferase activity, phosphate group as acceptor"/>
    <property type="evidence" value="ECO:0007669"/>
    <property type="project" value="TreeGrafter"/>
</dbReference>
<evidence type="ECO:0000259" key="8">
    <source>
        <dbReference type="Pfam" id="PF00884"/>
    </source>
</evidence>
<keyword evidence="6 7" id="KW-0472">Membrane</keyword>
<gene>
    <name evidence="9" type="ORF">HMPREF9453_01094</name>
</gene>
<evidence type="ECO:0000256" key="2">
    <source>
        <dbReference type="ARBA" id="ARBA00022475"/>
    </source>
</evidence>
<sequence length="599" mass="67699">MKVKEIGKYFMLAVISMAILYVWYPAVGVTDLGNWNHGLRNALAGVIFVFAAQLVTGRSLFHPSWRPGLVIFYLWLGAFSYIQAKSGGNWGIRVEALNNDVLTLMPVLVLTFLMEYIGSLCQKIRLLLRIFNFLLIGYLSLSVFVYMTYYKIFGAGFTSTDMISVLLTNSKEAMEFLQSHLGFGSLAVVLALFAVYMIFIGWLIVKGSRMDEIRGVTSPALIRKIIIAVLTMAALVTIAHWIPRIFPAWPYHVAHKYLIRAKAAMAKHDENMEKFHFIGNAPDKMQGTIIVVIGESANRNHMKAFNLAYPAETTPWLSSQKDNADFYLLKNTYSCYPLTEKSLSMALTNLNQYNGVDRNDMITITDVANKVGYNSYFISNQAPSPGNMTLALVSGSSKKSFTTTHPGGDDMKVMDYLKTVPTTESNFIVIHLEGSHDRYRDRIPPDFDRIHVDGNSEKVDDYDSSIKYTDEVLKNIYQYAKDNLNLEAMVYFGDHGEDMVRFHGDGIFTWDMIHSPCFVYLSSEYKNNHSAVANNLRVNENRIFTNDLVYDMVCGIFAAPNNEYDKEYDITSADYGLRKDMAVTKYGKIRIAEDTGLSD</sequence>
<dbReference type="PATRIC" id="fig|742743.3.peg.1111"/>
<feature type="transmembrane region" description="Helical" evidence="7">
    <location>
        <begin position="225"/>
        <end position="242"/>
    </location>
</feature>
<feature type="transmembrane region" description="Helical" evidence="7">
    <location>
        <begin position="9"/>
        <end position="26"/>
    </location>
</feature>
<keyword evidence="5 7" id="KW-1133">Transmembrane helix</keyword>
<comment type="caution">
    <text evidence="9">The sequence shown here is derived from an EMBL/GenBank/DDBJ whole genome shotgun (WGS) entry which is preliminary data.</text>
</comment>
<reference evidence="9 10" key="1">
    <citation type="submission" date="2011-11" db="EMBL/GenBank/DDBJ databases">
        <title>The Genome Sequence of Dialister succinatiphilus YIT 11850.</title>
        <authorList>
            <consortium name="The Broad Institute Genome Sequencing Platform"/>
            <person name="Earl A."/>
            <person name="Ward D."/>
            <person name="Feldgarden M."/>
            <person name="Gevers D."/>
            <person name="Morotomi M."/>
            <person name="Young S.K."/>
            <person name="Zeng Q."/>
            <person name="Gargeya S."/>
            <person name="Fitzgerald M."/>
            <person name="Haas B."/>
            <person name="Abouelleil A."/>
            <person name="Alvarado L."/>
            <person name="Arachchi H.M."/>
            <person name="Berlin A."/>
            <person name="Brown A."/>
            <person name="Chapman S.B."/>
            <person name="Dunbar C."/>
            <person name="Gearin G."/>
            <person name="Goldberg J."/>
            <person name="Griggs A."/>
            <person name="Gujja S."/>
            <person name="Heiman D."/>
            <person name="Howarth C."/>
            <person name="Lui A."/>
            <person name="MacDonald P.J.P."/>
            <person name="Montmayeur A."/>
            <person name="Murphy C."/>
            <person name="Neiman D."/>
            <person name="Pearson M."/>
            <person name="Priest M."/>
            <person name="Roberts A."/>
            <person name="Saif S."/>
            <person name="Shea T."/>
            <person name="Sisk P."/>
            <person name="Stolte C."/>
            <person name="Sykes S."/>
            <person name="Wortman J."/>
            <person name="Nusbaum C."/>
            <person name="Birren B."/>
        </authorList>
    </citation>
    <scope>NUCLEOTIDE SEQUENCE [LARGE SCALE GENOMIC DNA]</scope>
    <source>
        <strain evidence="9 10">YIT 11850</strain>
    </source>
</reference>
<name>H1D0F6_9FIRM</name>
<dbReference type="InterPro" id="IPR000917">
    <property type="entry name" value="Sulfatase_N"/>
</dbReference>
<evidence type="ECO:0000256" key="4">
    <source>
        <dbReference type="ARBA" id="ARBA00022692"/>
    </source>
</evidence>
<dbReference type="AlphaFoldDB" id="H1D0F6"/>
<accession>H1D0F6</accession>
<dbReference type="HOGENOM" id="CLU_018534_2_0_9"/>
<evidence type="ECO:0000256" key="7">
    <source>
        <dbReference type="SAM" id="Phobius"/>
    </source>
</evidence>
<dbReference type="EMBL" id="ADLT01000034">
    <property type="protein sequence ID" value="EHO62980.1"/>
    <property type="molecule type" value="Genomic_DNA"/>
</dbReference>
<feature type="transmembrane region" description="Helical" evidence="7">
    <location>
        <begin position="126"/>
        <end position="149"/>
    </location>
</feature>
<keyword evidence="3" id="KW-0808">Transferase</keyword>
<keyword evidence="2" id="KW-1003">Cell membrane</keyword>
<evidence type="ECO:0000256" key="3">
    <source>
        <dbReference type="ARBA" id="ARBA00022679"/>
    </source>
</evidence>
<comment type="subcellular location">
    <subcellularLocation>
        <location evidence="1">Cell membrane</location>
        <topology evidence="1">Multi-pass membrane protein</topology>
    </subcellularLocation>
</comment>
<feature type="transmembrane region" description="Helical" evidence="7">
    <location>
        <begin position="38"/>
        <end position="56"/>
    </location>
</feature>
<dbReference type="GO" id="GO:0009244">
    <property type="term" value="P:lipopolysaccharide core region biosynthetic process"/>
    <property type="evidence" value="ECO:0007669"/>
    <property type="project" value="TreeGrafter"/>
</dbReference>
<dbReference type="InterPro" id="IPR040423">
    <property type="entry name" value="PEA_transferase"/>
</dbReference>
<feature type="domain" description="Sulfatase N-terminal" evidence="8">
    <location>
        <begin position="288"/>
        <end position="549"/>
    </location>
</feature>
<evidence type="ECO:0000313" key="10">
    <source>
        <dbReference type="Proteomes" id="UP000003277"/>
    </source>
</evidence>
<dbReference type="GO" id="GO:0005886">
    <property type="term" value="C:plasma membrane"/>
    <property type="evidence" value="ECO:0007669"/>
    <property type="project" value="UniProtKB-SubCell"/>
</dbReference>
<dbReference type="STRING" id="742743.HMPREF9453_01094"/>
<dbReference type="PANTHER" id="PTHR30443:SF2">
    <property type="entry name" value="PHOSPHOETHANOLAMINE TRANSFERASE EPTC"/>
    <property type="match status" value="1"/>
</dbReference>
<evidence type="ECO:0000313" key="9">
    <source>
        <dbReference type="EMBL" id="EHO62980.1"/>
    </source>
</evidence>
<dbReference type="PANTHER" id="PTHR30443">
    <property type="entry name" value="INNER MEMBRANE PROTEIN"/>
    <property type="match status" value="1"/>
</dbReference>
<protein>
    <recommendedName>
        <fullName evidence="8">Sulfatase N-terminal domain-containing protein</fullName>
    </recommendedName>
</protein>
<feature type="transmembrane region" description="Helical" evidence="7">
    <location>
        <begin position="96"/>
        <end position="114"/>
    </location>
</feature>
<dbReference type="Pfam" id="PF00884">
    <property type="entry name" value="Sulfatase"/>
    <property type="match status" value="1"/>
</dbReference>
<evidence type="ECO:0000256" key="5">
    <source>
        <dbReference type="ARBA" id="ARBA00022989"/>
    </source>
</evidence>
<feature type="transmembrane region" description="Helical" evidence="7">
    <location>
        <begin position="181"/>
        <end position="205"/>
    </location>
</feature>
<dbReference type="InterPro" id="IPR058130">
    <property type="entry name" value="PEA_transf_C"/>
</dbReference>
<dbReference type="CDD" id="cd16017">
    <property type="entry name" value="LptA"/>
    <property type="match status" value="1"/>
</dbReference>
<dbReference type="SUPFAM" id="SSF53649">
    <property type="entry name" value="Alkaline phosphatase-like"/>
    <property type="match status" value="1"/>
</dbReference>